<dbReference type="AlphaFoldDB" id="A4FWI1"/>
<dbReference type="InterPro" id="IPR044068">
    <property type="entry name" value="CB"/>
</dbReference>
<evidence type="ECO:0000259" key="5">
    <source>
        <dbReference type="PROSITE" id="PS51898"/>
    </source>
</evidence>
<dbReference type="STRING" id="402880.MmarC5_0240"/>
<dbReference type="HOGENOM" id="CLU_027562_9_2_2"/>
<keyword evidence="1" id="KW-0229">DNA integration</keyword>
<dbReference type="Pfam" id="PF00589">
    <property type="entry name" value="Phage_integrase"/>
    <property type="match status" value="1"/>
</dbReference>
<dbReference type="Gene3D" id="1.10.443.10">
    <property type="entry name" value="Intergrase catalytic core"/>
    <property type="match status" value="1"/>
</dbReference>
<dbReference type="Proteomes" id="UP000000253">
    <property type="component" value="Chromosome"/>
</dbReference>
<keyword evidence="3" id="KW-0233">DNA recombination</keyword>
<dbReference type="InterPro" id="IPR050090">
    <property type="entry name" value="Tyrosine_recombinase_XerCD"/>
</dbReference>
<reference evidence="7 8" key="1">
    <citation type="submission" date="2007-03" db="EMBL/GenBank/DDBJ databases">
        <title>Complete sequence of chromosome of Methanococcus maripaludis C5.</title>
        <authorList>
            <consortium name="US DOE Joint Genome Institute"/>
            <person name="Copeland A."/>
            <person name="Lucas S."/>
            <person name="Lapidus A."/>
            <person name="Barry K."/>
            <person name="Glavina del Rio T."/>
            <person name="Dalin E."/>
            <person name="Tice H."/>
            <person name="Pitluck S."/>
            <person name="Chertkov O."/>
            <person name="Brettin T."/>
            <person name="Bruce D."/>
            <person name="Han C."/>
            <person name="Detter J.C."/>
            <person name="Schmutz J."/>
            <person name="Larimer F."/>
            <person name="Land M."/>
            <person name="Hauser L."/>
            <person name="Kyrpides N."/>
            <person name="Mikhailova N."/>
            <person name="Sieprawska-Lupa M."/>
            <person name="Whitman W.B."/>
            <person name="Richardson P."/>
        </authorList>
    </citation>
    <scope>NUCLEOTIDE SEQUENCE [LARGE SCALE GENOMIC DNA]</scope>
    <source>
        <strain evidence="8">C5 / ATCC BAA-1333</strain>
    </source>
</reference>
<evidence type="ECO:0000313" key="7">
    <source>
        <dbReference type="EMBL" id="ABO34556.1"/>
    </source>
</evidence>
<dbReference type="Gene3D" id="1.10.150.130">
    <property type="match status" value="1"/>
</dbReference>
<accession>A4FWI1</accession>
<dbReference type="EMBL" id="CP000609">
    <property type="protein sequence ID" value="ABO34556.1"/>
    <property type="molecule type" value="Genomic_DNA"/>
</dbReference>
<feature type="domain" description="Tyr recombinase" evidence="5">
    <location>
        <begin position="110"/>
        <end position="287"/>
    </location>
</feature>
<dbReference type="eggNOG" id="arCOG01241">
    <property type="taxonomic scope" value="Archaea"/>
</dbReference>
<dbReference type="RefSeq" id="WP_011868013.1">
    <property type="nucleotide sequence ID" value="NC_009135.1"/>
</dbReference>
<dbReference type="KEGG" id="mmq:MmarC5_0240"/>
<dbReference type="GO" id="GO:0003677">
    <property type="term" value="F:DNA binding"/>
    <property type="evidence" value="ECO:0007669"/>
    <property type="project" value="UniProtKB-UniRule"/>
</dbReference>
<keyword evidence="2 4" id="KW-0238">DNA-binding</keyword>
<organism evidence="7 8">
    <name type="scientific">Methanococcus maripaludis (strain C5 / ATCC BAA-1333)</name>
    <dbReference type="NCBI Taxonomy" id="402880"/>
    <lineage>
        <taxon>Archaea</taxon>
        <taxon>Methanobacteriati</taxon>
        <taxon>Methanobacteriota</taxon>
        <taxon>Methanomada group</taxon>
        <taxon>Methanococci</taxon>
        <taxon>Methanococcales</taxon>
        <taxon>Methanococcaceae</taxon>
        <taxon>Methanococcus</taxon>
    </lineage>
</organism>
<feature type="domain" description="Core-binding (CB)" evidence="6">
    <location>
        <begin position="11"/>
        <end position="88"/>
    </location>
</feature>
<evidence type="ECO:0000256" key="1">
    <source>
        <dbReference type="ARBA" id="ARBA00022908"/>
    </source>
</evidence>
<proteinExistence type="predicted"/>
<dbReference type="PROSITE" id="PS51900">
    <property type="entry name" value="CB"/>
    <property type="match status" value="1"/>
</dbReference>
<dbReference type="GO" id="GO:0006310">
    <property type="term" value="P:DNA recombination"/>
    <property type="evidence" value="ECO:0007669"/>
    <property type="project" value="UniProtKB-KW"/>
</dbReference>
<protein>
    <submittedName>
        <fullName evidence="7">Tyrosine recombinase XerC subunit</fullName>
    </submittedName>
</protein>
<dbReference type="PANTHER" id="PTHR30349:SF41">
    <property type="entry name" value="INTEGRASE_RECOMBINASE PROTEIN MJ0367-RELATED"/>
    <property type="match status" value="1"/>
</dbReference>
<gene>
    <name evidence="7" type="ordered locus">MmarC5_0240</name>
</gene>
<dbReference type="InterPro" id="IPR002104">
    <property type="entry name" value="Integrase_catalytic"/>
</dbReference>
<evidence type="ECO:0000259" key="6">
    <source>
        <dbReference type="PROSITE" id="PS51900"/>
    </source>
</evidence>
<dbReference type="SUPFAM" id="SSF56349">
    <property type="entry name" value="DNA breaking-rejoining enzymes"/>
    <property type="match status" value="1"/>
</dbReference>
<dbReference type="GO" id="GO:0015074">
    <property type="term" value="P:DNA integration"/>
    <property type="evidence" value="ECO:0007669"/>
    <property type="project" value="UniProtKB-KW"/>
</dbReference>
<evidence type="ECO:0000256" key="3">
    <source>
        <dbReference type="ARBA" id="ARBA00023172"/>
    </source>
</evidence>
<dbReference type="InterPro" id="IPR011010">
    <property type="entry name" value="DNA_brk_join_enz"/>
</dbReference>
<evidence type="ECO:0000256" key="4">
    <source>
        <dbReference type="PROSITE-ProRule" id="PRU01248"/>
    </source>
</evidence>
<evidence type="ECO:0000313" key="8">
    <source>
        <dbReference type="Proteomes" id="UP000000253"/>
    </source>
</evidence>
<dbReference type="InterPro" id="IPR010998">
    <property type="entry name" value="Integrase_recombinase_N"/>
</dbReference>
<sequence>MRIYDGFKFKEQDQKIIDNYMAFRSGHSDKTVITNISGIRIFMRFHKNKTFDEISLEDVIEFYRKHESSENTKIQYLSRLTLFYNWGISENYFLRNPVEKFLVTLRKSKKEREYLTKEQTNYLLSNVFEYEYRLFLMFFLHTGVRNSEFRNLKIHDVDMDERTIRILGKGRKERYVFIDNELYSYLKIWLIQRDSKFPKSDHFFVNRLGNPIRLTHLVSFTDYLNEVSKNKIGFRITPHILRHTFATRCIDMGMDLKTLSLILGHEDIKTTSIYLHKNKESLKREFLRVMN</sequence>
<name>A4FWI1_METM5</name>
<dbReference type="PANTHER" id="PTHR30349">
    <property type="entry name" value="PHAGE INTEGRASE-RELATED"/>
    <property type="match status" value="1"/>
</dbReference>
<evidence type="ECO:0000256" key="2">
    <source>
        <dbReference type="ARBA" id="ARBA00023125"/>
    </source>
</evidence>
<dbReference type="GeneID" id="4927860"/>
<dbReference type="PROSITE" id="PS51898">
    <property type="entry name" value="TYR_RECOMBINASE"/>
    <property type="match status" value="1"/>
</dbReference>
<dbReference type="InterPro" id="IPR013762">
    <property type="entry name" value="Integrase-like_cat_sf"/>
</dbReference>